<dbReference type="AlphaFoldDB" id="G2X3H8"/>
<keyword evidence="3" id="KW-1185">Reference proteome</keyword>
<gene>
    <name evidence="2" type="ORF">VDAG_04565</name>
</gene>
<dbReference type="RefSeq" id="XP_009652464.1">
    <property type="nucleotide sequence ID" value="XM_009654169.1"/>
</dbReference>
<dbReference type="OMA" id="RCACVGF"/>
<dbReference type="GeneID" id="20706028"/>
<accession>G2X3H8</accession>
<protein>
    <submittedName>
        <fullName evidence="2">Uncharacterized protein</fullName>
    </submittedName>
</protein>
<proteinExistence type="predicted"/>
<name>G2X3H8_VERDV</name>
<dbReference type="KEGG" id="vda:VDAG_04565"/>
<sequence length="472" mass="52555">MDQPPSPPPLDRSALPEGQCRYILLVPGIKGQRCACAHFSHNQSTPGATCDCGHMACYHVKTAEQPAEKRELDLLKQRLEVVERQLDREQQGAFGSLVSRLGELEDRLDKTHDEATQEIRTSYRNINRVWQSVELLEQRCLQLHEAMRTESTRVTKIDHQMRSVADRQLELADADLSLEERLDSLETHHVPVSPTSRASTPQLSHAAQSSVPAEAKKPTPPPISVDRTPAAKGTSGPWTVHISLLPSSSQPFPFERDTNAYKRCLSRGLHRTVVVADADSHSFCAAVSTAFDAVLKGRPWMPLKAKLCDATQLRGLPMLRPLGKKLADAQYDLDFLREHCAVSDSSGNVESLYIAMRHDTLSWHFLRRSPRFLDGLETCWSFDPYLDPDDAQEDDDLTCDSRPSAGHIMPQLSSLKRRASDATQTSVFGSASVGDKEFATQPCNVGAEFINNDAPQAGTWQSTCRLRYTCDE</sequence>
<dbReference type="EMBL" id="DS572702">
    <property type="protein sequence ID" value="EGY23127.1"/>
    <property type="molecule type" value="Genomic_DNA"/>
</dbReference>
<evidence type="ECO:0000313" key="3">
    <source>
        <dbReference type="Proteomes" id="UP000001611"/>
    </source>
</evidence>
<organism evidence="2 3">
    <name type="scientific">Verticillium dahliae (strain VdLs.17 / ATCC MYA-4575 / FGSC 10137)</name>
    <name type="common">Verticillium wilt</name>
    <dbReference type="NCBI Taxonomy" id="498257"/>
    <lineage>
        <taxon>Eukaryota</taxon>
        <taxon>Fungi</taxon>
        <taxon>Dikarya</taxon>
        <taxon>Ascomycota</taxon>
        <taxon>Pezizomycotina</taxon>
        <taxon>Sordariomycetes</taxon>
        <taxon>Hypocreomycetidae</taxon>
        <taxon>Glomerellales</taxon>
        <taxon>Plectosphaerellaceae</taxon>
        <taxon>Verticillium</taxon>
    </lineage>
</organism>
<dbReference type="InParanoid" id="G2X3H8"/>
<dbReference type="Proteomes" id="UP000001611">
    <property type="component" value="Chromosome 3"/>
</dbReference>
<evidence type="ECO:0000256" key="1">
    <source>
        <dbReference type="SAM" id="MobiDB-lite"/>
    </source>
</evidence>
<feature type="region of interest" description="Disordered" evidence="1">
    <location>
        <begin position="188"/>
        <end position="234"/>
    </location>
</feature>
<evidence type="ECO:0000313" key="2">
    <source>
        <dbReference type="EMBL" id="EGY23127.1"/>
    </source>
</evidence>
<reference evidence="2 3" key="1">
    <citation type="submission" date="2008-03" db="EMBL/GenBank/DDBJ databases">
        <title>The Genome Sequence of Verticillium dahliae VdLs.17.</title>
        <authorList>
            <consortium name="The Broad Institute Genome Sequencing Platform"/>
            <person name="Ma L.-J.J."/>
            <person name="Klosterman S.J."/>
            <person name="Subbarao K."/>
            <person name="Dobinson K."/>
            <person name="Veronese P."/>
            <person name="Kang S."/>
            <person name="Gold S.E."/>
            <person name="Young S."/>
            <person name="Jaffe D."/>
            <person name="Gnerre S."/>
            <person name="Berlin A."/>
            <person name="Heiman D."/>
            <person name="Hepburn T."/>
            <person name="Sykes S."/>
            <person name="Alvarado L."/>
            <person name="Kodira C.D."/>
            <person name="Lander E."/>
            <person name="Galagan J."/>
            <person name="Nusbaum C."/>
            <person name="Birren B."/>
        </authorList>
    </citation>
    <scope>NUCLEOTIDE SEQUENCE [LARGE SCALE GENOMIC DNA]</scope>
    <source>
        <strain evidence="3">VdLs.17 / ATCC MYA-4575 / FGSC 10137</strain>
    </source>
</reference>
<dbReference type="eggNOG" id="ENOG502SHIF">
    <property type="taxonomic scope" value="Eukaryota"/>
</dbReference>
<dbReference type="STRING" id="498257.G2X3H8"/>
<feature type="compositionally biased region" description="Polar residues" evidence="1">
    <location>
        <begin position="193"/>
        <end position="211"/>
    </location>
</feature>
<dbReference type="HOGENOM" id="CLU_037656_0_0_1"/>
<dbReference type="OrthoDB" id="4187949at2759"/>